<proteinExistence type="inferred from homology"/>
<dbReference type="NCBIfam" id="TIGR00278">
    <property type="entry name" value="membrane protein insertion efficiency factor YidD"/>
    <property type="match status" value="1"/>
</dbReference>
<dbReference type="SMART" id="SM01234">
    <property type="entry name" value="Haemolytic"/>
    <property type="match status" value="1"/>
</dbReference>
<sequence>MILLNWLLKALITVYRYTLSPLLGKNCRYLPTCSEYAAEAIDRFGAFKGGLLAIRRIGRCHPWGGHGFDPVPEKDNDTE</sequence>
<protein>
    <submittedName>
        <fullName evidence="1">Membrane protein insertion efficiency factor YidD</fullName>
    </submittedName>
</protein>
<reference evidence="1" key="1">
    <citation type="submission" date="2018-06" db="EMBL/GenBank/DDBJ databases">
        <authorList>
            <person name="Zhirakovskaya E."/>
        </authorList>
    </citation>
    <scope>NUCLEOTIDE SEQUENCE</scope>
</reference>
<dbReference type="PANTHER" id="PTHR33383">
    <property type="entry name" value="MEMBRANE PROTEIN INSERTION EFFICIENCY FACTOR-RELATED"/>
    <property type="match status" value="1"/>
</dbReference>
<name>A0A3B0R9D3_9ZZZZ</name>
<evidence type="ECO:0000313" key="1">
    <source>
        <dbReference type="EMBL" id="VAV89834.1"/>
    </source>
</evidence>
<organism evidence="1">
    <name type="scientific">hydrothermal vent metagenome</name>
    <dbReference type="NCBI Taxonomy" id="652676"/>
    <lineage>
        <taxon>unclassified sequences</taxon>
        <taxon>metagenomes</taxon>
        <taxon>ecological metagenomes</taxon>
    </lineage>
</organism>
<dbReference type="Pfam" id="PF01809">
    <property type="entry name" value="YidD"/>
    <property type="match status" value="1"/>
</dbReference>
<dbReference type="HAMAP" id="MF_00386">
    <property type="entry name" value="UPF0161_YidD"/>
    <property type="match status" value="1"/>
</dbReference>
<accession>A0A3B0R9D3</accession>
<dbReference type="AlphaFoldDB" id="A0A3B0R9D3"/>
<dbReference type="EMBL" id="UOED01000051">
    <property type="protein sequence ID" value="VAV89834.1"/>
    <property type="molecule type" value="Genomic_DNA"/>
</dbReference>
<dbReference type="PANTHER" id="PTHR33383:SF1">
    <property type="entry name" value="MEMBRANE PROTEIN INSERTION EFFICIENCY FACTOR-RELATED"/>
    <property type="match status" value="1"/>
</dbReference>
<dbReference type="InterPro" id="IPR002696">
    <property type="entry name" value="Membr_insert_effic_factor_YidD"/>
</dbReference>
<gene>
    <name evidence="1" type="ORF">MNBD_ALPHA02-1843</name>
</gene>